<dbReference type="InterPro" id="IPR050108">
    <property type="entry name" value="CDK"/>
</dbReference>
<evidence type="ECO:0000256" key="9">
    <source>
        <dbReference type="ARBA" id="ARBA00049280"/>
    </source>
</evidence>
<keyword evidence="5" id="KW-0418">Kinase</keyword>
<keyword evidence="2" id="KW-0723">Serine/threonine-protein kinase</keyword>
<dbReference type="Gene3D" id="1.10.510.10">
    <property type="entry name" value="Transferase(Phosphotransferase) domain 1"/>
    <property type="match status" value="1"/>
</dbReference>
<evidence type="ECO:0000259" key="12">
    <source>
        <dbReference type="PROSITE" id="PS50011"/>
    </source>
</evidence>
<evidence type="ECO:0000256" key="2">
    <source>
        <dbReference type="ARBA" id="ARBA00022527"/>
    </source>
</evidence>
<evidence type="ECO:0000256" key="3">
    <source>
        <dbReference type="ARBA" id="ARBA00022679"/>
    </source>
</evidence>
<dbReference type="Gene3D" id="3.30.200.20">
    <property type="entry name" value="Phosphorylase Kinase, domain 1"/>
    <property type="match status" value="1"/>
</dbReference>
<dbReference type="FunFam" id="1.10.510.10:FF:000415">
    <property type="entry name" value="CMGC/CDK/CRK7 protein kinase, variant"/>
    <property type="match status" value="1"/>
</dbReference>
<evidence type="ECO:0000256" key="5">
    <source>
        <dbReference type="ARBA" id="ARBA00022777"/>
    </source>
</evidence>
<feature type="binding site" evidence="10">
    <location>
        <position position="75"/>
    </location>
    <ligand>
        <name>ATP</name>
        <dbReference type="ChEBI" id="CHEBI:30616"/>
    </ligand>
</feature>
<feature type="domain" description="Protein kinase" evidence="12">
    <location>
        <begin position="46"/>
        <end position="339"/>
    </location>
</feature>
<feature type="region of interest" description="Disordered" evidence="11">
    <location>
        <begin position="461"/>
        <end position="502"/>
    </location>
</feature>
<dbReference type="PROSITE" id="PS50011">
    <property type="entry name" value="PROTEIN_KINASE_DOM"/>
    <property type="match status" value="1"/>
</dbReference>
<dbReference type="Pfam" id="PF00069">
    <property type="entry name" value="Pkinase"/>
    <property type="match status" value="1"/>
</dbReference>
<organism evidence="13 14">
    <name type="scientific">Elliptochloris bilobata</name>
    <dbReference type="NCBI Taxonomy" id="381761"/>
    <lineage>
        <taxon>Eukaryota</taxon>
        <taxon>Viridiplantae</taxon>
        <taxon>Chlorophyta</taxon>
        <taxon>core chlorophytes</taxon>
        <taxon>Trebouxiophyceae</taxon>
        <taxon>Trebouxiophyceae incertae sedis</taxon>
        <taxon>Elliptochloris clade</taxon>
        <taxon>Elliptochloris</taxon>
    </lineage>
</organism>
<gene>
    <name evidence="13" type="ORF">WJX81_008632</name>
</gene>
<dbReference type="GO" id="GO:0005524">
    <property type="term" value="F:ATP binding"/>
    <property type="evidence" value="ECO:0007669"/>
    <property type="project" value="UniProtKB-UniRule"/>
</dbReference>
<comment type="catalytic activity">
    <reaction evidence="7">
        <text>L-threonyl-[protein] + ATP = O-phospho-L-threonyl-[protein] + ADP + H(+)</text>
        <dbReference type="Rhea" id="RHEA:46608"/>
        <dbReference type="Rhea" id="RHEA-COMP:11060"/>
        <dbReference type="Rhea" id="RHEA-COMP:11605"/>
        <dbReference type="ChEBI" id="CHEBI:15378"/>
        <dbReference type="ChEBI" id="CHEBI:30013"/>
        <dbReference type="ChEBI" id="CHEBI:30616"/>
        <dbReference type="ChEBI" id="CHEBI:61977"/>
        <dbReference type="ChEBI" id="CHEBI:456216"/>
        <dbReference type="EC" id="2.7.11.22"/>
    </reaction>
</comment>
<name>A0AAW1S9U3_9CHLO</name>
<dbReference type="GO" id="GO:0000307">
    <property type="term" value="C:cyclin-dependent protein kinase holoenzyme complex"/>
    <property type="evidence" value="ECO:0007669"/>
    <property type="project" value="TreeGrafter"/>
</dbReference>
<evidence type="ECO:0000256" key="6">
    <source>
        <dbReference type="ARBA" id="ARBA00022840"/>
    </source>
</evidence>
<dbReference type="InterPro" id="IPR017441">
    <property type="entry name" value="Protein_kinase_ATP_BS"/>
</dbReference>
<evidence type="ECO:0000313" key="13">
    <source>
        <dbReference type="EMBL" id="KAK9842364.1"/>
    </source>
</evidence>
<feature type="region of interest" description="Disordered" evidence="11">
    <location>
        <begin position="1"/>
        <end position="35"/>
    </location>
</feature>
<dbReference type="GO" id="GO:0005634">
    <property type="term" value="C:nucleus"/>
    <property type="evidence" value="ECO:0007669"/>
    <property type="project" value="TreeGrafter"/>
</dbReference>
<dbReference type="SMART" id="SM00220">
    <property type="entry name" value="S_TKc"/>
    <property type="match status" value="1"/>
</dbReference>
<feature type="compositionally biased region" description="Basic and acidic residues" evidence="11">
    <location>
        <begin position="365"/>
        <end position="375"/>
    </location>
</feature>
<comment type="caution">
    <text evidence="13">The sequence shown here is derived from an EMBL/GenBank/DDBJ whole genome shotgun (WGS) entry which is preliminary data.</text>
</comment>
<comment type="catalytic activity">
    <reaction evidence="9">
        <text>[DNA-directed RNA polymerase] + ATP = phospho-[DNA-directed RNA polymerase] + ADP + H(+)</text>
        <dbReference type="Rhea" id="RHEA:10216"/>
        <dbReference type="Rhea" id="RHEA-COMP:11321"/>
        <dbReference type="Rhea" id="RHEA-COMP:11322"/>
        <dbReference type="ChEBI" id="CHEBI:15378"/>
        <dbReference type="ChEBI" id="CHEBI:30616"/>
        <dbReference type="ChEBI" id="CHEBI:43176"/>
        <dbReference type="ChEBI" id="CHEBI:68546"/>
        <dbReference type="ChEBI" id="CHEBI:456216"/>
        <dbReference type="EC" id="2.7.11.23"/>
    </reaction>
</comment>
<evidence type="ECO:0000256" key="11">
    <source>
        <dbReference type="SAM" id="MobiDB-lite"/>
    </source>
</evidence>
<dbReference type="InterPro" id="IPR011009">
    <property type="entry name" value="Kinase-like_dom_sf"/>
</dbReference>
<dbReference type="Proteomes" id="UP001445335">
    <property type="component" value="Unassembled WGS sequence"/>
</dbReference>
<keyword evidence="3" id="KW-0808">Transferase</keyword>
<evidence type="ECO:0000256" key="1">
    <source>
        <dbReference type="ARBA" id="ARBA00006485"/>
    </source>
</evidence>
<dbReference type="InterPro" id="IPR008271">
    <property type="entry name" value="Ser/Thr_kinase_AS"/>
</dbReference>
<dbReference type="PANTHER" id="PTHR24056:SF546">
    <property type="entry name" value="CYCLIN-DEPENDENT KINASE 12"/>
    <property type="match status" value="1"/>
</dbReference>
<keyword evidence="14" id="KW-1185">Reference proteome</keyword>
<dbReference type="FunFam" id="3.30.200.20:FF:000054">
    <property type="entry name" value="Cyclin-dependent kinase 11B"/>
    <property type="match status" value="1"/>
</dbReference>
<evidence type="ECO:0000256" key="7">
    <source>
        <dbReference type="ARBA" id="ARBA00047811"/>
    </source>
</evidence>
<feature type="compositionally biased region" description="Low complexity" evidence="11">
    <location>
        <begin position="376"/>
        <end position="387"/>
    </location>
</feature>
<keyword evidence="4 10" id="KW-0547">Nucleotide-binding</keyword>
<protein>
    <recommendedName>
        <fullName evidence="12">Protein kinase domain-containing protein</fullName>
    </recommendedName>
</protein>
<dbReference type="GO" id="GO:0032968">
    <property type="term" value="P:positive regulation of transcription elongation by RNA polymerase II"/>
    <property type="evidence" value="ECO:0007669"/>
    <property type="project" value="TreeGrafter"/>
</dbReference>
<dbReference type="AlphaFoldDB" id="A0AAW1S9U3"/>
<sequence>MQAPGRSPAGARQPDGQPTSRWKVELPTGTAGDDQFGGCRTVEHSYVKNKQIGEGTYGQVYLANDKETNEEVALKKIRMDNEKEGFPITAIREIKLLKNLEHENVIRLKEIVRSQSHKCNNMKGSIYMVFDYMDHDMTGLMERKAYKFKPEQVKCYMRQLLAGLAYCHSNNVLHRDLKASNLLVNNKGILKLADFGLARKYAPVVHNERYTNRVITLWYRPPELILGSEHYGPEIDMWSVGCIFAELLCGKPLFPGKDEADQIDKIGRVLGSPCEENMPGCSSLPWTHMMKQIYKQNRLRQTMDQSKMTPGAMDLLSKMLTLDPKRRISAIDAFGDDYFWKLPPSACDPSALPTYDASHELDMKKRRHAEREQRHAQSAGQAHHGGAPDAKRARYSSSGAPGPAPHHAHSGYGGAYGAVAGPVGTAAGGYMGAAAAVPYGTGLAYPSYGADAGYYAGQAAAHPQTQSGYGLPPAGARPPLPRPAYGASGPPGAMANWQKQRR</sequence>
<dbReference type="GO" id="GO:0004693">
    <property type="term" value="F:cyclin-dependent protein serine/threonine kinase activity"/>
    <property type="evidence" value="ECO:0007669"/>
    <property type="project" value="UniProtKB-EC"/>
</dbReference>
<comment type="catalytic activity">
    <reaction evidence="8">
        <text>L-seryl-[protein] + ATP = O-phospho-L-seryl-[protein] + ADP + H(+)</text>
        <dbReference type="Rhea" id="RHEA:17989"/>
        <dbReference type="Rhea" id="RHEA-COMP:9863"/>
        <dbReference type="Rhea" id="RHEA-COMP:11604"/>
        <dbReference type="ChEBI" id="CHEBI:15378"/>
        <dbReference type="ChEBI" id="CHEBI:29999"/>
        <dbReference type="ChEBI" id="CHEBI:30616"/>
        <dbReference type="ChEBI" id="CHEBI:83421"/>
        <dbReference type="ChEBI" id="CHEBI:456216"/>
        <dbReference type="EC" id="2.7.11.22"/>
    </reaction>
</comment>
<keyword evidence="6 10" id="KW-0067">ATP-binding</keyword>
<dbReference type="PROSITE" id="PS00107">
    <property type="entry name" value="PROTEIN_KINASE_ATP"/>
    <property type="match status" value="1"/>
</dbReference>
<dbReference type="InterPro" id="IPR000719">
    <property type="entry name" value="Prot_kinase_dom"/>
</dbReference>
<accession>A0AAW1S9U3</accession>
<dbReference type="EMBL" id="JALJOU010000008">
    <property type="protein sequence ID" value="KAK9842364.1"/>
    <property type="molecule type" value="Genomic_DNA"/>
</dbReference>
<evidence type="ECO:0000313" key="14">
    <source>
        <dbReference type="Proteomes" id="UP001445335"/>
    </source>
</evidence>
<dbReference type="PROSITE" id="PS00108">
    <property type="entry name" value="PROTEIN_KINASE_ST"/>
    <property type="match status" value="1"/>
</dbReference>
<feature type="region of interest" description="Disordered" evidence="11">
    <location>
        <begin position="365"/>
        <end position="406"/>
    </location>
</feature>
<dbReference type="PANTHER" id="PTHR24056">
    <property type="entry name" value="CELL DIVISION PROTEIN KINASE"/>
    <property type="match status" value="1"/>
</dbReference>
<proteinExistence type="inferred from homology"/>
<dbReference type="GO" id="GO:0008353">
    <property type="term" value="F:RNA polymerase II CTD heptapeptide repeat kinase activity"/>
    <property type="evidence" value="ECO:0007669"/>
    <property type="project" value="UniProtKB-EC"/>
</dbReference>
<dbReference type="SUPFAM" id="SSF56112">
    <property type="entry name" value="Protein kinase-like (PK-like)"/>
    <property type="match status" value="1"/>
</dbReference>
<evidence type="ECO:0000256" key="8">
    <source>
        <dbReference type="ARBA" id="ARBA00048367"/>
    </source>
</evidence>
<evidence type="ECO:0000256" key="4">
    <source>
        <dbReference type="ARBA" id="ARBA00022741"/>
    </source>
</evidence>
<reference evidence="13 14" key="1">
    <citation type="journal article" date="2024" name="Nat. Commun.">
        <title>Phylogenomics reveals the evolutionary origins of lichenization in chlorophyte algae.</title>
        <authorList>
            <person name="Puginier C."/>
            <person name="Libourel C."/>
            <person name="Otte J."/>
            <person name="Skaloud P."/>
            <person name="Haon M."/>
            <person name="Grisel S."/>
            <person name="Petersen M."/>
            <person name="Berrin J.G."/>
            <person name="Delaux P.M."/>
            <person name="Dal Grande F."/>
            <person name="Keller J."/>
        </authorList>
    </citation>
    <scope>NUCLEOTIDE SEQUENCE [LARGE SCALE GENOMIC DNA]</scope>
    <source>
        <strain evidence="13 14">SAG 245.80</strain>
    </source>
</reference>
<comment type="similarity">
    <text evidence="1">Belongs to the protein kinase superfamily. CMGC Ser/Thr protein kinase family. CDC2/CDKX subfamily.</text>
</comment>
<evidence type="ECO:0000256" key="10">
    <source>
        <dbReference type="PROSITE-ProRule" id="PRU10141"/>
    </source>
</evidence>
<dbReference type="CDD" id="cd07840">
    <property type="entry name" value="STKc_CDK9_like"/>
    <property type="match status" value="1"/>
</dbReference>